<dbReference type="RefSeq" id="WP_163097076.1">
    <property type="nucleotide sequence ID" value="NZ_CP127523.1"/>
</dbReference>
<evidence type="ECO:0000313" key="3">
    <source>
        <dbReference type="EMBL" id="NDU42000.1"/>
    </source>
</evidence>
<feature type="chain" id="PRO_5032823240" evidence="1">
    <location>
        <begin position="24"/>
        <end position="215"/>
    </location>
</feature>
<feature type="domain" description="Lipid/polyisoprenoid-binding YceI-like" evidence="2">
    <location>
        <begin position="44"/>
        <end position="213"/>
    </location>
</feature>
<dbReference type="PANTHER" id="PTHR34406:SF1">
    <property type="entry name" value="PROTEIN YCEI"/>
    <property type="match status" value="1"/>
</dbReference>
<organism evidence="3">
    <name type="scientific">Acidithiobacillus ferrianus</name>
    <dbReference type="NCBI Taxonomy" id="2678518"/>
    <lineage>
        <taxon>Bacteria</taxon>
        <taxon>Pseudomonadati</taxon>
        <taxon>Pseudomonadota</taxon>
        <taxon>Acidithiobacillia</taxon>
        <taxon>Acidithiobacillales</taxon>
        <taxon>Acidithiobacillaceae</taxon>
        <taxon>Acidithiobacillus</taxon>
    </lineage>
</organism>
<accession>A0A845UBK3</accession>
<dbReference type="PANTHER" id="PTHR34406">
    <property type="entry name" value="PROTEIN YCEI"/>
    <property type="match status" value="1"/>
</dbReference>
<dbReference type="Gene3D" id="2.40.128.110">
    <property type="entry name" value="Lipid/polyisoprenoid-binding, YceI-like"/>
    <property type="match status" value="1"/>
</dbReference>
<proteinExistence type="predicted"/>
<dbReference type="InterPro" id="IPR036761">
    <property type="entry name" value="TTHA0802/YceI-like_sf"/>
</dbReference>
<name>A0A845UBK3_9PROT</name>
<keyword evidence="1" id="KW-0732">Signal</keyword>
<dbReference type="AlphaFoldDB" id="A0A845UBK3"/>
<sequence length="215" mass="23541">MNTLKTMAAVAAAVLISGLPATAAVAAPTASTPYRWLAGNPDGTYTIDPQHTEVLFTLGHVGVAPFTGRFDKISGTYTFDKKDPRKNQAHIRIPAASINTNFALRDEHLRDKPFFDVKKYPDITFVSTRYQPTGKDTGNLYGQLTLRGITRSVVFQVREKGAGNVAYLPKPWGGHLSGFVARTTIRRSDYGMTAYLPEGLSNTIHITVEVEGVRQ</sequence>
<reference evidence="3" key="1">
    <citation type="submission" date="2019-11" db="EMBL/GenBank/DDBJ databases">
        <title>Acidithiobacillus ferrianus sp. nov.: a facultatively anaerobic and extremely acidophilic chemolithoautotroph.</title>
        <authorList>
            <person name="Norris P.R."/>
            <person name="Falagan C."/>
            <person name="Moya-Beltran A."/>
            <person name="Castro M."/>
            <person name="Quatrini R."/>
            <person name="Johnson D.B."/>
        </authorList>
    </citation>
    <scope>NUCLEOTIDE SEQUENCE [LARGE SCALE GENOMIC DNA]</scope>
    <source>
        <strain evidence="3">MG</strain>
    </source>
</reference>
<feature type="signal peptide" evidence="1">
    <location>
        <begin position="1"/>
        <end position="23"/>
    </location>
</feature>
<evidence type="ECO:0000256" key="1">
    <source>
        <dbReference type="SAM" id="SignalP"/>
    </source>
</evidence>
<dbReference type="InterPro" id="IPR007372">
    <property type="entry name" value="Lipid/polyisoprenoid-bd_YceI"/>
</dbReference>
<protein>
    <submittedName>
        <fullName evidence="3">Polyisoprenoid-binding protein</fullName>
    </submittedName>
</protein>
<dbReference type="SMART" id="SM00867">
    <property type="entry name" value="YceI"/>
    <property type="match status" value="1"/>
</dbReference>
<gene>
    <name evidence="3" type="ORF">GL267_04865</name>
</gene>
<dbReference type="EMBL" id="WNJL01000022">
    <property type="protein sequence ID" value="NDU42000.1"/>
    <property type="molecule type" value="Genomic_DNA"/>
</dbReference>
<dbReference type="SUPFAM" id="SSF101874">
    <property type="entry name" value="YceI-like"/>
    <property type="match status" value="1"/>
</dbReference>
<comment type="caution">
    <text evidence="3">The sequence shown here is derived from an EMBL/GenBank/DDBJ whole genome shotgun (WGS) entry which is preliminary data.</text>
</comment>
<evidence type="ECO:0000259" key="2">
    <source>
        <dbReference type="SMART" id="SM00867"/>
    </source>
</evidence>
<dbReference type="Pfam" id="PF04264">
    <property type="entry name" value="YceI"/>
    <property type="match status" value="1"/>
</dbReference>